<protein>
    <recommendedName>
        <fullName evidence="3">beta-mannosidase</fullName>
        <ecNumber evidence="3">3.2.1.25</ecNumber>
    </recommendedName>
</protein>
<evidence type="ECO:0000313" key="9">
    <source>
        <dbReference type="Proteomes" id="UP000292564"/>
    </source>
</evidence>
<keyword evidence="9" id="KW-1185">Reference proteome</keyword>
<dbReference type="GO" id="GO:0004567">
    <property type="term" value="F:beta-mannosidase activity"/>
    <property type="evidence" value="ECO:0007669"/>
    <property type="project" value="UniProtKB-EC"/>
</dbReference>
<dbReference type="InterPro" id="IPR017853">
    <property type="entry name" value="GH"/>
</dbReference>
<comment type="caution">
    <text evidence="8">The sequence shown here is derived from an EMBL/GenBank/DDBJ whole genome shotgun (WGS) entry which is preliminary data.</text>
</comment>
<organism evidence="8 9">
    <name type="scientific">Krasilnikovia cinnamomea</name>
    <dbReference type="NCBI Taxonomy" id="349313"/>
    <lineage>
        <taxon>Bacteria</taxon>
        <taxon>Bacillati</taxon>
        <taxon>Actinomycetota</taxon>
        <taxon>Actinomycetes</taxon>
        <taxon>Micromonosporales</taxon>
        <taxon>Micromonosporaceae</taxon>
        <taxon>Krasilnikovia</taxon>
    </lineage>
</organism>
<dbReference type="OrthoDB" id="9758603at2"/>
<dbReference type="Gene3D" id="3.20.20.80">
    <property type="entry name" value="Glycosidases"/>
    <property type="match status" value="1"/>
</dbReference>
<feature type="domain" description="Beta-mannosidase-like galactose-binding" evidence="7">
    <location>
        <begin position="34"/>
        <end position="189"/>
    </location>
</feature>
<dbReference type="EC" id="3.2.1.25" evidence="3"/>
<evidence type="ECO:0000256" key="3">
    <source>
        <dbReference type="ARBA" id="ARBA00012754"/>
    </source>
</evidence>
<accession>A0A4Q7ZRU8</accession>
<dbReference type="SUPFAM" id="SSF49303">
    <property type="entry name" value="beta-Galactosidase/glucuronidase domain"/>
    <property type="match status" value="1"/>
</dbReference>
<evidence type="ECO:0000256" key="5">
    <source>
        <dbReference type="ARBA" id="ARBA00023295"/>
    </source>
</evidence>
<dbReference type="InterPro" id="IPR006102">
    <property type="entry name" value="Ig-like_GH2"/>
</dbReference>
<dbReference type="InterPro" id="IPR008979">
    <property type="entry name" value="Galactose-bd-like_sf"/>
</dbReference>
<comment type="similarity">
    <text evidence="2">Belongs to the glycosyl hydrolase 2 family.</text>
</comment>
<dbReference type="RefSeq" id="WP_130512316.1">
    <property type="nucleotide sequence ID" value="NZ_SHKY01000001.1"/>
</dbReference>
<evidence type="ECO:0000259" key="6">
    <source>
        <dbReference type="Pfam" id="PF00703"/>
    </source>
</evidence>
<dbReference type="InterPro" id="IPR054593">
    <property type="entry name" value="Beta-mannosidase-like_N2"/>
</dbReference>
<evidence type="ECO:0000256" key="2">
    <source>
        <dbReference type="ARBA" id="ARBA00007401"/>
    </source>
</evidence>
<dbReference type="GO" id="GO:0005975">
    <property type="term" value="P:carbohydrate metabolic process"/>
    <property type="evidence" value="ECO:0007669"/>
    <property type="project" value="InterPro"/>
</dbReference>
<dbReference type="PANTHER" id="PTHR43730:SF1">
    <property type="entry name" value="BETA-MANNOSIDASE"/>
    <property type="match status" value="1"/>
</dbReference>
<dbReference type="FunFam" id="3.20.20.80:FF:000050">
    <property type="entry name" value="Beta-mannosidase B"/>
    <property type="match status" value="1"/>
</dbReference>
<keyword evidence="4" id="KW-0378">Hydrolase</keyword>
<gene>
    <name evidence="8" type="ORF">EV385_5804</name>
</gene>
<dbReference type="PANTHER" id="PTHR43730">
    <property type="entry name" value="BETA-MANNOSIDASE"/>
    <property type="match status" value="1"/>
</dbReference>
<reference evidence="8 9" key="1">
    <citation type="submission" date="2019-02" db="EMBL/GenBank/DDBJ databases">
        <title>Sequencing the genomes of 1000 actinobacteria strains.</title>
        <authorList>
            <person name="Klenk H.-P."/>
        </authorList>
    </citation>
    <scope>NUCLEOTIDE SEQUENCE [LARGE SCALE GENOMIC DNA]</scope>
    <source>
        <strain evidence="8 9">DSM 45162</strain>
    </source>
</reference>
<dbReference type="Gene3D" id="2.60.40.10">
    <property type="entry name" value="Immunoglobulins"/>
    <property type="match status" value="1"/>
</dbReference>
<proteinExistence type="inferred from homology"/>
<dbReference type="Gene3D" id="2.60.120.260">
    <property type="entry name" value="Galactose-binding domain-like"/>
    <property type="match status" value="1"/>
</dbReference>
<name>A0A4Q7ZRU8_9ACTN</name>
<evidence type="ECO:0000256" key="1">
    <source>
        <dbReference type="ARBA" id="ARBA00000829"/>
    </source>
</evidence>
<dbReference type="AlphaFoldDB" id="A0A4Q7ZRU8"/>
<dbReference type="SUPFAM" id="SSF49785">
    <property type="entry name" value="Galactose-binding domain-like"/>
    <property type="match status" value="1"/>
</dbReference>
<dbReference type="InterPro" id="IPR050887">
    <property type="entry name" value="Beta-mannosidase_GH2"/>
</dbReference>
<evidence type="ECO:0000256" key="4">
    <source>
        <dbReference type="ARBA" id="ARBA00022801"/>
    </source>
</evidence>
<dbReference type="InterPro" id="IPR036156">
    <property type="entry name" value="Beta-gal/glucu_dom_sf"/>
</dbReference>
<comment type="catalytic activity">
    <reaction evidence="1">
        <text>Hydrolysis of terminal, non-reducing beta-D-mannose residues in beta-D-mannosides.</text>
        <dbReference type="EC" id="3.2.1.25"/>
    </reaction>
</comment>
<dbReference type="SUPFAM" id="SSF51445">
    <property type="entry name" value="(Trans)glycosidases"/>
    <property type="match status" value="1"/>
</dbReference>
<feature type="domain" description="Glycoside hydrolase family 2 immunoglobulin-like beta-sandwich" evidence="6">
    <location>
        <begin position="252"/>
        <end position="299"/>
    </location>
</feature>
<dbReference type="GO" id="GO:0006516">
    <property type="term" value="P:glycoprotein catabolic process"/>
    <property type="evidence" value="ECO:0007669"/>
    <property type="project" value="TreeGrafter"/>
</dbReference>
<dbReference type="Pfam" id="PF00703">
    <property type="entry name" value="Glyco_hydro_2"/>
    <property type="match status" value="1"/>
</dbReference>
<evidence type="ECO:0000313" key="8">
    <source>
        <dbReference type="EMBL" id="RZU53870.1"/>
    </source>
</evidence>
<evidence type="ECO:0000259" key="7">
    <source>
        <dbReference type="Pfam" id="PF22666"/>
    </source>
</evidence>
<sequence length="821" mass="90903">MLQVEDLGGAWELRADPEGAGATPPEQSRALAGTTVPASVPGCVHVDLLNDGRLVDPFRDDNELAVAWVGRTDWRYDRDVAWTGPPHERVDLVFEGLDTVAAIELGGAALGSTRNMHRGYRYDVSALLDGTARPLTVRFTSAYTEAERVRDLLGPRPNAYPEPFNFIRKMACAFGWDWGPTLVTAGIWRPVRLEGWSTARLATVRPLATYDGTGTLDITVGVERTRECDLRARVLLDGRRIAVLDLPGGVTAAHAEVAVGDVTPWHPRGYGEPARYELTVELLDGDRVLDRWQRHTGFRTVTIDRSADAVGHRFVVHVNGEPVLVKGVNWIPDDVFPSRMTRERYERRLREAAGAGVNLVRVWGGGIYEDRAFYEVCDELGLMVWQDFPFACACYPEEEPLFSEVVAEARENVLRLAAHPSLITWCGNNENLWLRDPCGWPEQPGGQSSWGETYYLRTLPDIVAELDPSRPYQAGSPWSGSWDHAPNDPDHQTFHSWDVWNRRDYTHYRDSAPRFVAEFGWQAPPAWTTLRDAVSDEPLLPDSPGVLHHQKAEDGNGKLARGLAPHFGAPASTEAWHYLTQLNQVRAVRTGVEHWRAHWPHTGGTILWQLNDLWPVTSWAAIDGAGRYKPLYFALRDLYAPRALTVQPRDGGPVVAVLNDHRDPWTGTLVIERRGTGGALLAAAAEPVRVAPRSVAVLPVPAAVARFGDPAAELLVVRLDDARALWFAVEDLDFTYDDPGLTVDVDAVAGGLDVRVHAVALARDVLLQPDRIHPRAVVDRGFVTLLPGESVVFHVRAPLDLAPGLVKAPWVLTDLSSVRRG</sequence>
<dbReference type="Pfam" id="PF22666">
    <property type="entry name" value="Glyco_hydro_2_N2"/>
    <property type="match status" value="1"/>
</dbReference>
<dbReference type="EMBL" id="SHKY01000001">
    <property type="protein sequence ID" value="RZU53870.1"/>
    <property type="molecule type" value="Genomic_DNA"/>
</dbReference>
<dbReference type="Proteomes" id="UP000292564">
    <property type="component" value="Unassembled WGS sequence"/>
</dbReference>
<dbReference type="InterPro" id="IPR013783">
    <property type="entry name" value="Ig-like_fold"/>
</dbReference>
<keyword evidence="5" id="KW-0326">Glycosidase</keyword>